<dbReference type="PANTHER" id="PTHR12128:SF66">
    <property type="entry name" value="4-HYDROXY-2-OXOGLUTARATE ALDOLASE, MITOCHONDRIAL"/>
    <property type="match status" value="1"/>
</dbReference>
<feature type="binding site" evidence="5">
    <location>
        <position position="57"/>
    </location>
    <ligand>
        <name>pyruvate</name>
        <dbReference type="ChEBI" id="CHEBI:15361"/>
    </ligand>
</feature>
<reference evidence="6 7" key="1">
    <citation type="submission" date="2016-10" db="EMBL/GenBank/DDBJ databases">
        <authorList>
            <person name="de Groot N.N."/>
        </authorList>
    </citation>
    <scope>NUCLEOTIDE SEQUENCE [LARGE SCALE GENOMIC DNA]</scope>
    <source>
        <strain evidence="6 7">DSM 40306</strain>
    </source>
</reference>
<keyword evidence="2 3" id="KW-0456">Lyase</keyword>
<dbReference type="STRING" id="67331.SAMN04490357_1529"/>
<proteinExistence type="inferred from homology"/>
<name>A0A1H4QXM0_9ACTN</name>
<feature type="active site" description="Schiff-base intermediate with substrate" evidence="4">
    <location>
        <position position="175"/>
    </location>
</feature>
<dbReference type="AlphaFoldDB" id="A0A1H4QXM0"/>
<dbReference type="Gene3D" id="3.20.20.70">
    <property type="entry name" value="Aldolase class I"/>
    <property type="match status" value="1"/>
</dbReference>
<organism evidence="6 7">
    <name type="scientific">Streptomyces misionensis</name>
    <dbReference type="NCBI Taxonomy" id="67331"/>
    <lineage>
        <taxon>Bacteria</taxon>
        <taxon>Bacillati</taxon>
        <taxon>Actinomycetota</taxon>
        <taxon>Actinomycetes</taxon>
        <taxon>Kitasatosporales</taxon>
        <taxon>Streptomycetaceae</taxon>
        <taxon>Streptomyces</taxon>
    </lineage>
</organism>
<dbReference type="GO" id="GO:0008840">
    <property type="term" value="F:4-hydroxy-tetrahydrodipicolinate synthase activity"/>
    <property type="evidence" value="ECO:0007669"/>
    <property type="project" value="TreeGrafter"/>
</dbReference>
<dbReference type="Pfam" id="PF00701">
    <property type="entry name" value="DHDPS"/>
    <property type="match status" value="1"/>
</dbReference>
<accession>A0A1H4QXM0</accession>
<dbReference type="Proteomes" id="UP000182375">
    <property type="component" value="Unassembled WGS sequence"/>
</dbReference>
<feature type="active site" description="Proton donor/acceptor" evidence="4">
    <location>
        <position position="146"/>
    </location>
</feature>
<dbReference type="SUPFAM" id="SSF51569">
    <property type="entry name" value="Aldolase"/>
    <property type="match status" value="1"/>
</dbReference>
<dbReference type="PIRSF" id="PIRSF001365">
    <property type="entry name" value="DHDPS"/>
    <property type="match status" value="1"/>
</dbReference>
<dbReference type="SMART" id="SM01130">
    <property type="entry name" value="DHDPS"/>
    <property type="match status" value="1"/>
</dbReference>
<dbReference type="EMBL" id="FNTD01000004">
    <property type="protein sequence ID" value="SEC24221.1"/>
    <property type="molecule type" value="Genomic_DNA"/>
</dbReference>
<protein>
    <submittedName>
        <fullName evidence="6">Dihydrodipicolinate synthase/N-acetylneuraminate lyase</fullName>
    </submittedName>
</protein>
<dbReference type="PANTHER" id="PTHR12128">
    <property type="entry name" value="DIHYDRODIPICOLINATE SYNTHASE"/>
    <property type="match status" value="1"/>
</dbReference>
<evidence type="ECO:0000313" key="7">
    <source>
        <dbReference type="Proteomes" id="UP000182375"/>
    </source>
</evidence>
<gene>
    <name evidence="6" type="ORF">SAMN04490357_1529</name>
</gene>
<evidence type="ECO:0000256" key="3">
    <source>
        <dbReference type="PIRNR" id="PIRNR001365"/>
    </source>
</evidence>
<comment type="similarity">
    <text evidence="1 3">Belongs to the DapA family.</text>
</comment>
<dbReference type="InterPro" id="IPR002220">
    <property type="entry name" value="DapA-like"/>
</dbReference>
<evidence type="ECO:0000256" key="1">
    <source>
        <dbReference type="ARBA" id="ARBA00007592"/>
    </source>
</evidence>
<dbReference type="InterPro" id="IPR013785">
    <property type="entry name" value="Aldolase_TIM"/>
</dbReference>
<sequence>MITAAEINGMYGIIPTPALPGAERLDARDTVDVDETARVVDRLIRDGVSGIIALGTTGECPALSEDDFDVVTDTVVEAVAGRVPVFVGATGAGGHGTARRLRKVAASGATGALLGLPMWQPLTTVMAVEYYAQASAAFPDLALMVYANARAFRYTFPVEFWQSVSSQAPTVTSAKVSRAPQLERMLEVTGKKVNFIPSDMVVHDFAARAPQTTTACWATAAGMGPEPSIALMDALRRGDSEVAGRAVAGIAWANEPLAHLFADQEIFASYNTQIEKSRIAAAGYCRPGPVRSPYHHLPEEYAAASAVCGQRWRELRERIAAGTNDQK</sequence>
<dbReference type="RefSeq" id="WP_074991617.1">
    <property type="nucleotide sequence ID" value="NZ_FNTD01000004.1"/>
</dbReference>
<evidence type="ECO:0000256" key="4">
    <source>
        <dbReference type="PIRSR" id="PIRSR001365-1"/>
    </source>
</evidence>
<evidence type="ECO:0000256" key="5">
    <source>
        <dbReference type="PIRSR" id="PIRSR001365-2"/>
    </source>
</evidence>
<dbReference type="GeneID" id="95510734"/>
<evidence type="ECO:0000313" key="6">
    <source>
        <dbReference type="EMBL" id="SEC24221.1"/>
    </source>
</evidence>
<evidence type="ECO:0000256" key="2">
    <source>
        <dbReference type="ARBA" id="ARBA00023239"/>
    </source>
</evidence>